<evidence type="ECO:0000313" key="2">
    <source>
        <dbReference type="EMBL" id="EPS57295.1"/>
    </source>
</evidence>
<accession>S8BRP6</accession>
<proteinExistence type="predicted"/>
<feature type="compositionally biased region" description="Polar residues" evidence="1">
    <location>
        <begin position="174"/>
        <end position="187"/>
    </location>
</feature>
<keyword evidence="3" id="KW-1185">Reference proteome</keyword>
<organism evidence="2 3">
    <name type="scientific">Genlisea aurea</name>
    <dbReference type="NCBI Taxonomy" id="192259"/>
    <lineage>
        <taxon>Eukaryota</taxon>
        <taxon>Viridiplantae</taxon>
        <taxon>Streptophyta</taxon>
        <taxon>Embryophyta</taxon>
        <taxon>Tracheophyta</taxon>
        <taxon>Spermatophyta</taxon>
        <taxon>Magnoliopsida</taxon>
        <taxon>eudicotyledons</taxon>
        <taxon>Gunneridae</taxon>
        <taxon>Pentapetalae</taxon>
        <taxon>asterids</taxon>
        <taxon>lamiids</taxon>
        <taxon>Lamiales</taxon>
        <taxon>Lentibulariaceae</taxon>
        <taxon>Genlisea</taxon>
    </lineage>
</organism>
<comment type="caution">
    <text evidence="2">The sequence shown here is derived from an EMBL/GenBank/DDBJ whole genome shotgun (WGS) entry which is preliminary data.</text>
</comment>
<dbReference type="AlphaFoldDB" id="S8BRP6"/>
<dbReference type="EMBL" id="AUSU01010387">
    <property type="protein sequence ID" value="EPS57295.1"/>
    <property type="molecule type" value="Genomic_DNA"/>
</dbReference>
<evidence type="ECO:0000313" key="3">
    <source>
        <dbReference type="Proteomes" id="UP000015453"/>
    </source>
</evidence>
<gene>
    <name evidence="2" type="ORF">M569_17524</name>
</gene>
<feature type="region of interest" description="Disordered" evidence="1">
    <location>
        <begin position="174"/>
        <end position="193"/>
    </location>
</feature>
<reference evidence="2 3" key="1">
    <citation type="journal article" date="2013" name="BMC Genomics">
        <title>The miniature genome of a carnivorous plant Genlisea aurea contains a low number of genes and short non-coding sequences.</title>
        <authorList>
            <person name="Leushkin E.V."/>
            <person name="Sutormin R.A."/>
            <person name="Nabieva E.R."/>
            <person name="Penin A.A."/>
            <person name="Kondrashov A.S."/>
            <person name="Logacheva M.D."/>
        </authorList>
    </citation>
    <scope>NUCLEOTIDE SEQUENCE [LARGE SCALE GENOMIC DNA]</scope>
</reference>
<protein>
    <submittedName>
        <fullName evidence="2">Uncharacterized protein</fullName>
    </submittedName>
</protein>
<feature type="compositionally biased region" description="Low complexity" evidence="1">
    <location>
        <begin position="1"/>
        <end position="19"/>
    </location>
</feature>
<feature type="region of interest" description="Disordered" evidence="1">
    <location>
        <begin position="1"/>
        <end position="20"/>
    </location>
</feature>
<evidence type="ECO:0000256" key="1">
    <source>
        <dbReference type="SAM" id="MobiDB-lite"/>
    </source>
</evidence>
<name>S8BRP6_9LAMI</name>
<sequence>MQNPNWFLNNNTNNQLPNNGARFSAPQQVWPQFQVRTPPNNLQPFANPMANFSPSPFFQYPPPGGFHNLNANNYHVQNPLNLPQFMCNAQTQLQNANQMLQPQIASQGFVPLLHNQFSTGVFPQNLPNMLSNGPANPQLNHLVSVLCFPSSNGLFPLLHNNQFSTGVLQQNLPNMLSNGPANPQQILEETRDP</sequence>
<dbReference type="Proteomes" id="UP000015453">
    <property type="component" value="Unassembled WGS sequence"/>
</dbReference>